<accession>A0AA47P4S4</accession>
<dbReference type="GO" id="GO:0005085">
    <property type="term" value="F:guanyl-nucleotide exchange factor activity"/>
    <property type="evidence" value="ECO:0007669"/>
    <property type="project" value="UniProtKB-KW"/>
</dbReference>
<keyword evidence="15" id="KW-1185">Reference proteome</keyword>
<gene>
    <name evidence="14" type="primary">Arhgef28_0</name>
    <name evidence="14" type="ORF">N1851_008211</name>
</gene>
<keyword evidence="4" id="KW-0344">Guanine-nucleotide releasing factor</keyword>
<dbReference type="InterPro" id="IPR000219">
    <property type="entry name" value="DH_dom"/>
</dbReference>
<keyword evidence="5" id="KW-0479">Metal-binding</keyword>
<reference evidence="14" key="1">
    <citation type="journal article" date="2023" name="Front. Mar. Sci.">
        <title>A new Merluccius polli reference genome to investigate the effects of global change in West African waters.</title>
        <authorList>
            <person name="Mateo J.L."/>
            <person name="Blanco-Fernandez C."/>
            <person name="Garcia-Vazquez E."/>
            <person name="Machado-Schiaffino G."/>
        </authorList>
    </citation>
    <scope>NUCLEOTIDE SEQUENCE</scope>
    <source>
        <strain evidence="14">C29</strain>
        <tissue evidence="14">Fin</tissue>
    </source>
</reference>
<feature type="region of interest" description="Disordered" evidence="10">
    <location>
        <begin position="1455"/>
        <end position="1476"/>
    </location>
</feature>
<dbReference type="GO" id="GO:0005737">
    <property type="term" value="C:cytoplasm"/>
    <property type="evidence" value="ECO:0007669"/>
    <property type="project" value="UniProtKB-SubCell"/>
</dbReference>
<dbReference type="InterPro" id="IPR002219">
    <property type="entry name" value="PKC_DAG/PE"/>
</dbReference>
<feature type="domain" description="Phorbol-ester/DAG-type" evidence="13">
    <location>
        <begin position="790"/>
        <end position="837"/>
    </location>
</feature>
<dbReference type="PROSITE" id="PS50081">
    <property type="entry name" value="ZF_DAG_PE_2"/>
    <property type="match status" value="1"/>
</dbReference>
<dbReference type="SUPFAM" id="SSF50729">
    <property type="entry name" value="PH domain-like"/>
    <property type="match status" value="1"/>
</dbReference>
<keyword evidence="7" id="KW-0862">Zinc</keyword>
<dbReference type="InterPro" id="IPR035899">
    <property type="entry name" value="DBL_dom_sf"/>
</dbReference>
<dbReference type="InterPro" id="IPR037819">
    <property type="entry name" value="ARHGEF28_PH"/>
</dbReference>
<dbReference type="InterPro" id="IPR041020">
    <property type="entry name" value="PH_16"/>
</dbReference>
<dbReference type="GO" id="GO:0035023">
    <property type="term" value="P:regulation of Rho protein signal transduction"/>
    <property type="evidence" value="ECO:0007669"/>
    <property type="project" value="TreeGrafter"/>
</dbReference>
<dbReference type="Pfam" id="PF00621">
    <property type="entry name" value="RhoGEF"/>
    <property type="match status" value="1"/>
</dbReference>
<dbReference type="PROSITE" id="PS50010">
    <property type="entry name" value="DH_2"/>
    <property type="match status" value="1"/>
</dbReference>
<evidence type="ECO:0000256" key="10">
    <source>
        <dbReference type="SAM" id="MobiDB-lite"/>
    </source>
</evidence>
<proteinExistence type="predicted"/>
<evidence type="ECO:0000256" key="3">
    <source>
        <dbReference type="ARBA" id="ARBA00022553"/>
    </source>
</evidence>
<comment type="caution">
    <text evidence="14">The sequence shown here is derived from an EMBL/GenBank/DDBJ whole genome shotgun (WGS) entry which is preliminary data.</text>
</comment>
<evidence type="ECO:0000256" key="1">
    <source>
        <dbReference type="ARBA" id="ARBA00004496"/>
    </source>
</evidence>
<dbReference type="PANTHER" id="PTHR13944:SF22">
    <property type="entry name" value="RHO GUANINE NUCLEOTIDE EXCHANGE FACTOR 28"/>
    <property type="match status" value="1"/>
</dbReference>
<dbReference type="Gene3D" id="1.20.900.10">
    <property type="entry name" value="Dbl homology (DH) domain"/>
    <property type="match status" value="1"/>
</dbReference>
<feature type="region of interest" description="Disordered" evidence="10">
    <location>
        <begin position="1792"/>
        <end position="1822"/>
    </location>
</feature>
<dbReference type="InterPro" id="IPR046349">
    <property type="entry name" value="C1-like_sf"/>
</dbReference>
<dbReference type="SMART" id="SM00109">
    <property type="entry name" value="C1"/>
    <property type="match status" value="1"/>
</dbReference>
<dbReference type="CDD" id="cd00160">
    <property type="entry name" value="RhoGEF"/>
    <property type="match status" value="1"/>
</dbReference>
<dbReference type="CDD" id="cd20876">
    <property type="entry name" value="C1_p190RhoGEF"/>
    <property type="match status" value="1"/>
</dbReference>
<evidence type="ECO:0000256" key="4">
    <source>
        <dbReference type="ARBA" id="ARBA00022658"/>
    </source>
</evidence>
<keyword evidence="8 9" id="KW-0175">Coiled coil</keyword>
<feature type="compositionally biased region" description="Low complexity" evidence="10">
    <location>
        <begin position="639"/>
        <end position="654"/>
    </location>
</feature>
<keyword evidence="3" id="KW-0597">Phosphoprotein</keyword>
<feature type="region of interest" description="Disordered" evidence="10">
    <location>
        <begin position="197"/>
        <end position="224"/>
    </location>
</feature>
<evidence type="ECO:0000256" key="7">
    <source>
        <dbReference type="ARBA" id="ARBA00022833"/>
    </source>
</evidence>
<dbReference type="InterPro" id="IPR011993">
    <property type="entry name" value="PH-like_dom_sf"/>
</dbReference>
<dbReference type="SMART" id="SM00233">
    <property type="entry name" value="PH"/>
    <property type="match status" value="1"/>
</dbReference>
<dbReference type="Gene3D" id="2.30.29.30">
    <property type="entry name" value="Pleckstrin-homology domain (PH domain)/Phosphotyrosine-binding domain (PTB)"/>
    <property type="match status" value="1"/>
</dbReference>
<dbReference type="FunFam" id="1.20.900.10:FF:000004">
    <property type="entry name" value="Rho guanine nucleotide exchange factor 2"/>
    <property type="match status" value="1"/>
</dbReference>
<dbReference type="PANTHER" id="PTHR13944">
    <property type="entry name" value="AGAP007712-PA"/>
    <property type="match status" value="1"/>
</dbReference>
<name>A0AA47P4S4_MERPO</name>
<evidence type="ECO:0000256" key="5">
    <source>
        <dbReference type="ARBA" id="ARBA00022723"/>
    </source>
</evidence>
<feature type="compositionally biased region" description="Acidic residues" evidence="10">
    <location>
        <begin position="1464"/>
        <end position="1476"/>
    </location>
</feature>
<evidence type="ECO:0000313" key="14">
    <source>
        <dbReference type="EMBL" id="KAK0150676.1"/>
    </source>
</evidence>
<dbReference type="Proteomes" id="UP001174136">
    <property type="component" value="Unassembled WGS sequence"/>
</dbReference>
<dbReference type="SMART" id="SM00325">
    <property type="entry name" value="RhoGEF"/>
    <property type="match status" value="1"/>
</dbReference>
<keyword evidence="2" id="KW-0963">Cytoplasm</keyword>
<evidence type="ECO:0000259" key="13">
    <source>
        <dbReference type="PROSITE" id="PS50081"/>
    </source>
</evidence>
<dbReference type="EMBL" id="JAOPHQ010001448">
    <property type="protein sequence ID" value="KAK0150676.1"/>
    <property type="molecule type" value="Genomic_DNA"/>
</dbReference>
<feature type="compositionally biased region" description="Polar residues" evidence="10">
    <location>
        <begin position="1738"/>
        <end position="1755"/>
    </location>
</feature>
<dbReference type="PROSITE" id="PS50003">
    <property type="entry name" value="PH_DOMAIN"/>
    <property type="match status" value="1"/>
</dbReference>
<dbReference type="CDD" id="cd14680">
    <property type="entry name" value="PH_p190RhoGEF"/>
    <property type="match status" value="1"/>
</dbReference>
<dbReference type="GO" id="GO:0008270">
    <property type="term" value="F:zinc ion binding"/>
    <property type="evidence" value="ECO:0007669"/>
    <property type="project" value="UniProtKB-KW"/>
</dbReference>
<feature type="domain" description="PH" evidence="11">
    <location>
        <begin position="1223"/>
        <end position="1325"/>
    </location>
</feature>
<keyword evidence="6" id="KW-0863">Zinc-finger</keyword>
<protein>
    <submittedName>
        <fullName evidence="14">Rho guanine nucleotide exchange factor 28</fullName>
    </submittedName>
</protein>
<feature type="region of interest" description="Disordered" evidence="10">
    <location>
        <begin position="528"/>
        <end position="722"/>
    </location>
</feature>
<evidence type="ECO:0000256" key="9">
    <source>
        <dbReference type="SAM" id="Coils"/>
    </source>
</evidence>
<comment type="subcellular location">
    <subcellularLocation>
        <location evidence="1">Cytoplasm</location>
    </subcellularLocation>
</comment>
<feature type="compositionally biased region" description="Low complexity" evidence="10">
    <location>
        <begin position="1541"/>
        <end position="1563"/>
    </location>
</feature>
<dbReference type="InterPro" id="IPR051632">
    <property type="entry name" value="Rho_GEF"/>
</dbReference>
<dbReference type="SUPFAM" id="SSF48065">
    <property type="entry name" value="DBL homology domain (DH-domain)"/>
    <property type="match status" value="1"/>
</dbReference>
<feature type="coiled-coil region" evidence="9">
    <location>
        <begin position="1614"/>
        <end position="1666"/>
    </location>
</feature>
<dbReference type="FunFam" id="2.30.29.30:FF:000021">
    <property type="entry name" value="Rho guanine nucleotide exchange factor 2"/>
    <property type="match status" value="1"/>
</dbReference>
<feature type="compositionally biased region" description="Basic and acidic residues" evidence="10">
    <location>
        <begin position="1565"/>
        <end position="1576"/>
    </location>
</feature>
<dbReference type="Gene3D" id="3.30.60.20">
    <property type="match status" value="1"/>
</dbReference>
<organism evidence="14 15">
    <name type="scientific">Merluccius polli</name>
    <name type="common">Benguela hake</name>
    <name type="synonym">Merluccius cadenati</name>
    <dbReference type="NCBI Taxonomy" id="89951"/>
    <lineage>
        <taxon>Eukaryota</taxon>
        <taxon>Metazoa</taxon>
        <taxon>Chordata</taxon>
        <taxon>Craniata</taxon>
        <taxon>Vertebrata</taxon>
        <taxon>Euteleostomi</taxon>
        <taxon>Actinopterygii</taxon>
        <taxon>Neopterygii</taxon>
        <taxon>Teleostei</taxon>
        <taxon>Neoteleostei</taxon>
        <taxon>Acanthomorphata</taxon>
        <taxon>Zeiogadaria</taxon>
        <taxon>Gadariae</taxon>
        <taxon>Gadiformes</taxon>
        <taxon>Gadoidei</taxon>
        <taxon>Merlucciidae</taxon>
        <taxon>Merluccius</taxon>
    </lineage>
</organism>
<evidence type="ECO:0000256" key="8">
    <source>
        <dbReference type="ARBA" id="ARBA00023054"/>
    </source>
</evidence>
<feature type="region of interest" description="Disordered" evidence="10">
    <location>
        <begin position="455"/>
        <end position="479"/>
    </location>
</feature>
<dbReference type="InterPro" id="IPR001849">
    <property type="entry name" value="PH_domain"/>
</dbReference>
<feature type="domain" description="DH" evidence="12">
    <location>
        <begin position="984"/>
        <end position="1181"/>
    </location>
</feature>
<evidence type="ECO:0000259" key="12">
    <source>
        <dbReference type="PROSITE" id="PS50010"/>
    </source>
</evidence>
<evidence type="ECO:0000256" key="6">
    <source>
        <dbReference type="ARBA" id="ARBA00022771"/>
    </source>
</evidence>
<feature type="region of interest" description="Disordered" evidence="10">
    <location>
        <begin position="1733"/>
        <end position="1768"/>
    </location>
</feature>
<dbReference type="SUPFAM" id="SSF57889">
    <property type="entry name" value="Cysteine-rich domain"/>
    <property type="match status" value="1"/>
</dbReference>
<sequence>MSFQVSCIEACFHVDTTRNCSLILLACRGQEVVTHTAFAIYRLSGCGFNAERRRDGGRKSSSQSSVLLASPASQQQGQVEAYALFQDPIVGSEEADFYVVLEGSTLTHVAVARQRSGEGCLWFTVPGMFLRVTTSQRSSRCPLTTAMKTTESGRVGVQRLWRTSATQAQEVAEYLHANRWRLEPQSHLELQRLCSTRSRGWTQPDEEPTSGRDDEGQGFVRPSPAEDAVCLRELDAKVTQAMANMDILQQWRNRPSELQPNGDRASHSEDVFPLHLQLSSSSPERLSFTWRCARTLLHLSRFLLHQPKGHRALTLPNQEGETPLQLAQKSREHTLFRVLATPLVPASGHVVGGHCLWSDSSGVLRFNPGTDQLTLSAPRAPGPRPHDIITALRHKQKDPSVLRTITSLSSDHDVDDHGKGEIDQSDGDLCADLPCVKQHRLVDSVFTEQLVLSLDDDEEEEPPSLLPDPLQSNGTQDLPALSVHPVSLNRTSILATDNTHPRLTEYAGQHIGGVTTDSSATDFRARDREHPEVCATDTPPPKPHHQSLQPEDWQRPSPPPNHSTPEDLKSRRASPTLEVEDLSPSLVTLEVDSEEDGVAVPPPPFSDQSSAAQSGPDGGGSGMDTFDPSPDLTCTRTKSASSACDSSSQESCDQGIRLRSYSYSSTKLSLRPSRIARDSPPPSSSPEQRATSLPEPHEKREIRLRRRAQSADDEGDTGLTESLQHLTLSEFLKEIEEEEFDKYNIPSKADSDKYKVIRTFSFLKNRMSSTRNKSKGKGKDREAKERQLNGHQFATGSCLGPTVCLICEKPASGRDLLHCSRCMSMVHKGCKDSVPPCLKKPQDKYAVSMVKNRTASLPQNFTIRDSPPLCVHPNTMSLPVISPKEKKEGALLFNPLSGSFSNTSERQSESFETESDSWRIFNQSDDLQQTAASSTSTDSSIGEDCVDSFVSSDLTAGEAEFEAESWSLSVEHKFCKKQDKQEVKRQDVIYELMQTEIHHLQTLHIMAEVFRRGVREEVQLDAEAQERLFPCLDQLVSLHHAFFSSMRERRHSSAASSEQTNYLIERVGDILLHQFTDENAERMKQVYGEFCSHHNDAVSFFKELQQNNKRFQNFVKQQSNNSLVRRREIPECILLVTQRITKYPVLLERILKYTKEATQEHTDLLKALVQIREVIAAVDLSVSKYEQGQRLQEVWNRMENRSAAKLKSGHIFRKQDMMPPGQVLKHQGPLLWKTATGRLKDVMALLFTDTLIFLQEKDQKYMFAAVDQKPPVISLQKLIVREVANEERGMFLISASAAGPEMYEVHTSSKEERNTWMRLIREAVESCPEEEEDYTSESEDEKRAAEARVQKIHKLQESLMSRDQQICTSLEEKLQIYAEVFALQWKMDASQLESRIRVQPHSDEVPQAAVLLAAAVQETENLKAVLSPMASYPCCPSQDAVSDAVFPASPLLLSPLSPSHDPDSLCEEEEEEEADETEWAEAVTLNSLTHLPNGGELEDINNIKVAQSVQSLTQLLYSLQAVVSIQDSCHEVQKLLLSEAGRPSLSSSTSSTSSSSARAGPSLQEQEKQRNLEKRREEAAAALRLQGQLRLERQRWEKECQARDGQQGALEAQLEERERRCHLQSERLRRERQELEDQLEEYQQSLERLRDGQRSVERERRRLDAQQRLLRGWGHGRQRSLPSMVPAMVIPLGEKQVTDTGQPGDYNHGGSVFVNEAAFVGTAAANNRLAHHKRNDPSAHNSLNTLLVRSSQRKQASPRPDASTERWPVDTGFFYTPTETVGVVLPTATDYRSHGDDGCTSAPTSPVAGDQYPHPPLADPQLDLDTLVSMETESEEEGREEDIVYL</sequence>
<evidence type="ECO:0000313" key="15">
    <source>
        <dbReference type="Proteomes" id="UP001174136"/>
    </source>
</evidence>
<dbReference type="Pfam" id="PF17838">
    <property type="entry name" value="PH_16"/>
    <property type="match status" value="1"/>
</dbReference>
<feature type="region of interest" description="Disordered" evidence="10">
    <location>
        <begin position="1541"/>
        <end position="1576"/>
    </location>
</feature>
<evidence type="ECO:0000256" key="2">
    <source>
        <dbReference type="ARBA" id="ARBA00022490"/>
    </source>
</evidence>
<evidence type="ECO:0000259" key="11">
    <source>
        <dbReference type="PROSITE" id="PS50003"/>
    </source>
</evidence>